<dbReference type="FunFam" id="1.10.533.10:FF:000003">
    <property type="entry name" value="Caspase recruitment domain family, member 11"/>
    <property type="match status" value="1"/>
</dbReference>
<keyword evidence="10" id="KW-0479">Metal-binding</keyword>
<dbReference type="STRING" id="372326.A0A1V4J9R5"/>
<dbReference type="EMBL" id="LSYS01008398">
    <property type="protein sequence ID" value="OPJ68881.1"/>
    <property type="molecule type" value="Genomic_DNA"/>
</dbReference>
<dbReference type="GO" id="GO:0050700">
    <property type="term" value="F:CARD domain binding"/>
    <property type="evidence" value="ECO:0007669"/>
    <property type="project" value="TreeGrafter"/>
</dbReference>
<evidence type="ECO:0000256" key="10">
    <source>
        <dbReference type="ARBA" id="ARBA00022723"/>
    </source>
</evidence>
<evidence type="ECO:0000256" key="19">
    <source>
        <dbReference type="ARBA" id="ARBA00029637"/>
    </source>
</evidence>
<evidence type="ECO:0000256" key="15">
    <source>
        <dbReference type="ARBA" id="ARBA00023136"/>
    </source>
</evidence>
<dbReference type="FunFam" id="2.30.30.40:FF:000143">
    <property type="entry name" value="Caspase recruitment domain family member 10"/>
    <property type="match status" value="1"/>
</dbReference>
<dbReference type="Pfam" id="PF00619">
    <property type="entry name" value="CARD"/>
    <property type="match status" value="1"/>
</dbReference>
<dbReference type="Gene3D" id="2.30.30.40">
    <property type="entry name" value="SH3 Domains"/>
    <property type="match status" value="1"/>
</dbReference>
<keyword evidence="12" id="KW-1133">Transmembrane helix</keyword>
<comment type="function">
    <text evidence="22">Scaffold protein that plays an important role in mediating the activation of NF-kappa-B via BCL10 or EGFR.</text>
</comment>
<gene>
    <name evidence="28" type="primary">CARD10</name>
    <name evidence="28" type="ORF">AV530_012946</name>
</gene>
<comment type="caution">
    <text evidence="28">The sequence shown here is derived from an EMBL/GenBank/DDBJ whole genome shotgun (WGS) entry which is preliminary data.</text>
</comment>
<evidence type="ECO:0000256" key="22">
    <source>
        <dbReference type="ARBA" id="ARBA00056468"/>
    </source>
</evidence>
<dbReference type="PANTHER" id="PTHR14559:SF12">
    <property type="entry name" value="CASPASE RECRUITMENT DOMAIN-CONTAINING PROTEIN 10"/>
    <property type="match status" value="1"/>
</dbReference>
<evidence type="ECO:0000256" key="18">
    <source>
        <dbReference type="ARBA" id="ARBA00023211"/>
    </source>
</evidence>
<dbReference type="GO" id="GO:0033829">
    <property type="term" value="F:O-fucosylpeptide 3-beta-N-acetylglucosaminyltransferase activity"/>
    <property type="evidence" value="ECO:0007669"/>
    <property type="project" value="UniProtKB-EC"/>
</dbReference>
<evidence type="ECO:0000256" key="2">
    <source>
        <dbReference type="ARBA" id="ARBA00004323"/>
    </source>
</evidence>
<keyword evidence="9" id="KW-0812">Transmembrane</keyword>
<keyword evidence="13" id="KW-0333">Golgi apparatus</keyword>
<proteinExistence type="inferred from homology"/>
<evidence type="ECO:0000256" key="17">
    <source>
        <dbReference type="ARBA" id="ARBA00023180"/>
    </source>
</evidence>
<dbReference type="GO" id="GO:0046872">
    <property type="term" value="F:metal ion binding"/>
    <property type="evidence" value="ECO:0007669"/>
    <property type="project" value="UniProtKB-KW"/>
</dbReference>
<evidence type="ECO:0000256" key="21">
    <source>
        <dbReference type="ARBA" id="ARBA00049245"/>
    </source>
</evidence>
<comment type="subcellular location">
    <subcellularLocation>
        <location evidence="2">Golgi apparatus membrane</location>
        <topology evidence="2">Single-pass type II membrane protein</topology>
    </subcellularLocation>
</comment>
<evidence type="ECO:0000256" key="24">
    <source>
        <dbReference type="ARBA" id="ARBA00067935"/>
    </source>
</evidence>
<keyword evidence="17" id="KW-0325">Glycoprotein</keyword>
<reference evidence="28 29" key="1">
    <citation type="submission" date="2016-02" db="EMBL/GenBank/DDBJ databases">
        <title>Band-tailed pigeon sequencing and assembly.</title>
        <authorList>
            <person name="Soares A.E."/>
            <person name="Novak B.J."/>
            <person name="Rice E.S."/>
            <person name="O'Connell B."/>
            <person name="Chang D."/>
            <person name="Weber S."/>
            <person name="Shapiro B."/>
        </authorList>
    </citation>
    <scope>NUCLEOTIDE SEQUENCE [LARGE SCALE GENOMIC DNA]</scope>
    <source>
        <strain evidence="28">BTP2013</strain>
        <tissue evidence="28">Blood</tissue>
    </source>
</reference>
<keyword evidence="15" id="KW-0472">Membrane</keyword>
<dbReference type="InterPro" id="IPR001315">
    <property type="entry name" value="CARD"/>
</dbReference>
<keyword evidence="8" id="KW-0808">Transferase</keyword>
<feature type="coiled-coil region" evidence="25">
    <location>
        <begin position="142"/>
        <end position="192"/>
    </location>
</feature>
<evidence type="ECO:0000256" key="26">
    <source>
        <dbReference type="SAM" id="MobiDB-lite"/>
    </source>
</evidence>
<evidence type="ECO:0000256" key="20">
    <source>
        <dbReference type="ARBA" id="ARBA00047713"/>
    </source>
</evidence>
<dbReference type="Gene3D" id="1.10.533.10">
    <property type="entry name" value="Death Domain, Fas"/>
    <property type="match status" value="1"/>
</dbReference>
<keyword evidence="7" id="KW-0328">Glycosyltransferase</keyword>
<comment type="cofactor">
    <cofactor evidence="1">
        <name>Mn(2+)</name>
        <dbReference type="ChEBI" id="CHEBI:29035"/>
    </cofactor>
</comment>
<keyword evidence="6" id="KW-0597">Phosphoprotein</keyword>
<keyword evidence="5" id="KW-0217">Developmental protein</keyword>
<comment type="subunit">
    <text evidence="23">CARD10 and BCL10 bind to each other by CARD-CARD interaction. They both participate in a complex with MALT1, where MALT1 binds to BCL10. Interacts with TMEM43; this interaction is essential for EGFR-mediated NF-kappa-B activation.</text>
</comment>
<keyword evidence="14 25" id="KW-0175">Coiled coil</keyword>
<evidence type="ECO:0000259" key="27">
    <source>
        <dbReference type="PROSITE" id="PS50209"/>
    </source>
</evidence>
<evidence type="ECO:0000313" key="29">
    <source>
        <dbReference type="Proteomes" id="UP000190648"/>
    </source>
</evidence>
<dbReference type="FunFam" id="3.40.50.300:FF:000867">
    <property type="entry name" value="Caspase recruitment domain family member 10"/>
    <property type="match status" value="1"/>
</dbReference>
<evidence type="ECO:0000256" key="8">
    <source>
        <dbReference type="ARBA" id="ARBA00022679"/>
    </source>
</evidence>
<dbReference type="Gene3D" id="3.40.50.300">
    <property type="entry name" value="P-loop containing nucleotide triphosphate hydrolases"/>
    <property type="match status" value="1"/>
</dbReference>
<feature type="coiled-coil region" evidence="25">
    <location>
        <begin position="313"/>
        <end position="438"/>
    </location>
</feature>
<dbReference type="OrthoDB" id="8868836at2759"/>
<dbReference type="InterPro" id="IPR027417">
    <property type="entry name" value="P-loop_NTPase"/>
</dbReference>
<keyword evidence="16" id="KW-1015">Disulfide bond</keyword>
<dbReference type="GO" id="GO:0000139">
    <property type="term" value="C:Golgi membrane"/>
    <property type="evidence" value="ECO:0007669"/>
    <property type="project" value="UniProtKB-SubCell"/>
</dbReference>
<name>A0A1V4J9R5_PATFA</name>
<keyword evidence="29" id="KW-1185">Reference proteome</keyword>
<comment type="catalytic activity">
    <reaction evidence="20">
        <text>3-O-(alpha-L-fucosyl)-L-seryl-[EGF-like domain protein] + UDP-N-acetyl-alpha-D-glucosamine = 3-O-(N-acetyl-beta-D-glucosaminyl-(1-&gt;3)-alpha-L-fucosyl)-L-seryl-[EGF-like domain protein] + UDP + H(+)</text>
        <dbReference type="Rhea" id="RHEA:70511"/>
        <dbReference type="Rhea" id="RHEA-COMP:17919"/>
        <dbReference type="Rhea" id="RHEA-COMP:17920"/>
        <dbReference type="ChEBI" id="CHEBI:15378"/>
        <dbReference type="ChEBI" id="CHEBI:57705"/>
        <dbReference type="ChEBI" id="CHEBI:58223"/>
        <dbReference type="ChEBI" id="CHEBI:189632"/>
        <dbReference type="ChEBI" id="CHEBI:189633"/>
        <dbReference type="EC" id="2.4.1.222"/>
    </reaction>
</comment>
<comment type="similarity">
    <text evidence="3">Belongs to the glycosyltransferase 31 family.</text>
</comment>
<dbReference type="SUPFAM" id="SSF57997">
    <property type="entry name" value="Tropomyosin"/>
    <property type="match status" value="1"/>
</dbReference>
<keyword evidence="18" id="KW-0464">Manganese</keyword>
<evidence type="ECO:0000256" key="12">
    <source>
        <dbReference type="ARBA" id="ARBA00022989"/>
    </source>
</evidence>
<evidence type="ECO:0000256" key="13">
    <source>
        <dbReference type="ARBA" id="ARBA00023034"/>
    </source>
</evidence>
<evidence type="ECO:0000256" key="25">
    <source>
        <dbReference type="SAM" id="Coils"/>
    </source>
</evidence>
<evidence type="ECO:0000313" key="28">
    <source>
        <dbReference type="EMBL" id="OPJ68881.1"/>
    </source>
</evidence>
<evidence type="ECO:0000256" key="16">
    <source>
        <dbReference type="ARBA" id="ARBA00023157"/>
    </source>
</evidence>
<feature type="domain" description="CARD" evidence="27">
    <location>
        <begin position="20"/>
        <end position="112"/>
    </location>
</feature>
<dbReference type="GO" id="GO:0042981">
    <property type="term" value="P:regulation of apoptotic process"/>
    <property type="evidence" value="ECO:0007669"/>
    <property type="project" value="InterPro"/>
</dbReference>
<sequence length="1309" mass="149755">MAALENASLQTCSLSEQEEEEDTIWEKIESARHQLTRSLNPAKLTPYLRQCRVIDEQDEEEVLNSCRFPCKSNQTGYLMDILRRRGKRGYEAFLESLEFYYPEHYTRLTGREPAQRCSMILDEEGPEGLTQFLMMEVKKVRAQRKEHLLKEHQLQVKNQTLEQEQARMEQQLQELQKVQERCQRLRDEWESNSLELLRLKDENYMMAMRYAQLCEEKNMAVLRSRDLQLVVDQLKCKVTSLEEECSLLRKQASTPPQREVEERGHPDAVSELWAENQRLTASLQELQGMLQKPGEVPVPGSEQILLDILEHDWKEAQDDRQDLCQKLNSLQNELQWTEELRDKYLQEVEDLQLKYRTLQKDCDLYKHRMNTVLLQLEEIEKERDQAIQHRDGVQLQYSQSLIEKDQYRKRVRALEEERDELLSKLSQAEGLNSTLEAQLQRCQGSRSLGKMCSSSYSLCSNLSSTWSLVDNPSSFTNGVVDALGVSAIPFPGDSAIQSMDMTPDSEKDINRLSTFPFPPCVGSILRRQREDRCMPYKSLSCGSFRSIEDATGSGFASTSLGAFSSSSSSTYNRVKSEICLSMLPSREEVTRRSLVVQLPSMGHPSNPSAQEKRLRADISIIGGNRTGIYVQWVKPGSRVEDAGLREGCRLIELRVPSLKEEVLSLENCTREVAYLSLLHWDEPSRLVFQLDLEGYQPLREALEEGKKFSGDSFYVRTNLSLLEPSDPYALCVKCREILHVTDTMHKGGLEWYCSRVDPLTMRDLDKGTVPNYSRAHQLLKIQEKGQMPGQQRSHKNNLKKRALDQLRLVKSKPQRSSKQPPQQLWLDPCSDTRLKPYSLVRPVVVKMPRPVVLSPNCIAPRLIRNLVDLPTSRLDFHVCPAEKLADGNRSATHAQEHSGSRSAPQDWKESGRIHMIQEAMEKNKHCLLELGVQCVRDLIKSEIYPIVIHVEVTEKNVRGLRSLLGKVGQRDSEVLKFCRGVEQALHTLPCSWARVEPHAWSHVEELPKGSSRNTGLQRSGWAVTGEPEKQSSNRTEGSLSLGDIFIAVKTTKRFHQSRMELLLDTWISRAREQTYIFTDEEDDALKRRMGNHAIFTNCSAEHSHPALSCKMATEFDAFLASGQSWFCHLDDDNYLNPRALLKLLSSYSATWDVYLGKPSLNRPIRASEMLPNNQTKPVHFWFATGGAGFCISRNLARKMVPWASGKNFVSTSELIRLPDDCTVGYIIECKVGGQLLPNALFHSHLENLQLIPTSRLTQQVTLSYGVFENKLNVIELRGPFSPKEDPSRFRSLHCHLYPDTSWCLQAVGW</sequence>
<dbReference type="Gene3D" id="2.30.42.10">
    <property type="match status" value="1"/>
</dbReference>
<feature type="region of interest" description="Disordered" evidence="26">
    <location>
        <begin position="887"/>
        <end position="908"/>
    </location>
</feature>
<dbReference type="EC" id="2.4.1.222" evidence="4"/>
<organism evidence="28 29">
    <name type="scientific">Patagioenas fasciata monilis</name>
    <dbReference type="NCBI Taxonomy" id="372326"/>
    <lineage>
        <taxon>Eukaryota</taxon>
        <taxon>Metazoa</taxon>
        <taxon>Chordata</taxon>
        <taxon>Craniata</taxon>
        <taxon>Vertebrata</taxon>
        <taxon>Euteleostomi</taxon>
        <taxon>Archelosauria</taxon>
        <taxon>Archosauria</taxon>
        <taxon>Dinosauria</taxon>
        <taxon>Saurischia</taxon>
        <taxon>Theropoda</taxon>
        <taxon>Coelurosauria</taxon>
        <taxon>Aves</taxon>
        <taxon>Neognathae</taxon>
        <taxon>Neoaves</taxon>
        <taxon>Columbimorphae</taxon>
        <taxon>Columbiformes</taxon>
        <taxon>Columbidae</taxon>
        <taxon>Patagioenas</taxon>
    </lineage>
</organism>
<evidence type="ECO:0000256" key="11">
    <source>
        <dbReference type="ARBA" id="ARBA00022968"/>
    </source>
</evidence>
<dbReference type="InterPro" id="IPR036034">
    <property type="entry name" value="PDZ_sf"/>
</dbReference>
<feature type="coiled-coil region" evidence="25">
    <location>
        <begin position="224"/>
        <end position="251"/>
    </location>
</feature>
<dbReference type="PANTHER" id="PTHR14559">
    <property type="entry name" value="CASPASE RECRUITMENT DOMAIN FAMILY"/>
    <property type="match status" value="1"/>
</dbReference>
<evidence type="ECO:0000256" key="14">
    <source>
        <dbReference type="ARBA" id="ARBA00023054"/>
    </source>
</evidence>
<evidence type="ECO:0000256" key="6">
    <source>
        <dbReference type="ARBA" id="ARBA00022553"/>
    </source>
</evidence>
<evidence type="ECO:0000256" key="9">
    <source>
        <dbReference type="ARBA" id="ARBA00022692"/>
    </source>
</evidence>
<evidence type="ECO:0000256" key="4">
    <source>
        <dbReference type="ARBA" id="ARBA00012197"/>
    </source>
</evidence>
<evidence type="ECO:0000256" key="5">
    <source>
        <dbReference type="ARBA" id="ARBA00022473"/>
    </source>
</evidence>
<dbReference type="FunFam" id="3.90.550.50:FF:000003">
    <property type="entry name" value="Beta-1,3-N-acetylglucosaminyltransferase"/>
    <property type="match status" value="1"/>
</dbReference>
<evidence type="ECO:0000256" key="7">
    <source>
        <dbReference type="ARBA" id="ARBA00022676"/>
    </source>
</evidence>
<evidence type="ECO:0000256" key="3">
    <source>
        <dbReference type="ARBA" id="ARBA00008661"/>
    </source>
</evidence>
<protein>
    <recommendedName>
        <fullName evidence="24">Caspase recruitment domain-containing protein 10</fullName>
        <ecNumber evidence="4">2.4.1.222</ecNumber>
    </recommendedName>
    <alternativeName>
        <fullName evidence="19">O-fucosylpeptide 3-beta-N-acetylglucosaminyltransferase</fullName>
    </alternativeName>
</protein>
<dbReference type="PROSITE" id="PS50209">
    <property type="entry name" value="CARD"/>
    <property type="match status" value="1"/>
</dbReference>
<dbReference type="SUPFAM" id="SSF50156">
    <property type="entry name" value="PDZ domain-like"/>
    <property type="match status" value="1"/>
</dbReference>
<dbReference type="InterPro" id="IPR011029">
    <property type="entry name" value="DEATH-like_dom_sf"/>
</dbReference>
<dbReference type="SUPFAM" id="SSF47986">
    <property type="entry name" value="DEATH domain"/>
    <property type="match status" value="1"/>
</dbReference>
<accession>A0A1V4J9R5</accession>
<comment type="catalytic activity">
    <reaction evidence="21">
        <text>3-O-(alpha-L-fucosyl)-L-threonyl-[EGF-like domain protein] + UDP-N-acetyl-alpha-D-glucosamine = 3-O-(N-acetyl-beta-D-glucosaminyl-(1-&gt;3)-alpha-L-fucosyl)-L-threonyl-[EGF-like domain protein] + UDP + H(+)</text>
        <dbReference type="Rhea" id="RHEA:70531"/>
        <dbReference type="Rhea" id="RHEA-COMP:17922"/>
        <dbReference type="Rhea" id="RHEA-COMP:17923"/>
        <dbReference type="ChEBI" id="CHEBI:15378"/>
        <dbReference type="ChEBI" id="CHEBI:57705"/>
        <dbReference type="ChEBI" id="CHEBI:58223"/>
        <dbReference type="ChEBI" id="CHEBI:189631"/>
        <dbReference type="ChEBI" id="CHEBI:189634"/>
        <dbReference type="EC" id="2.4.1.222"/>
    </reaction>
</comment>
<dbReference type="InterPro" id="IPR003378">
    <property type="entry name" value="Fringe-like_glycosylTrfase"/>
</dbReference>
<keyword evidence="11" id="KW-0735">Signal-anchor</keyword>
<dbReference type="Gene3D" id="3.90.550.50">
    <property type="match status" value="1"/>
</dbReference>
<dbReference type="Proteomes" id="UP000190648">
    <property type="component" value="Unassembled WGS sequence"/>
</dbReference>
<evidence type="ECO:0000256" key="23">
    <source>
        <dbReference type="ARBA" id="ARBA00062203"/>
    </source>
</evidence>
<feature type="region of interest" description="Disordered" evidence="26">
    <location>
        <begin position="1004"/>
        <end position="1036"/>
    </location>
</feature>
<dbReference type="Pfam" id="PF02434">
    <property type="entry name" value="Fringe"/>
    <property type="match status" value="1"/>
</dbReference>
<evidence type="ECO:0000256" key="1">
    <source>
        <dbReference type="ARBA" id="ARBA00001936"/>
    </source>
</evidence>